<keyword evidence="2" id="KW-0732">Signal</keyword>
<dbReference type="EMBL" id="CP111012">
    <property type="protein sequence ID" value="WAQ94395.1"/>
    <property type="molecule type" value="Genomic_DNA"/>
</dbReference>
<feature type="compositionally biased region" description="Basic and acidic residues" evidence="1">
    <location>
        <begin position="279"/>
        <end position="288"/>
    </location>
</feature>
<organism evidence="3 4">
    <name type="scientific">Mya arenaria</name>
    <name type="common">Soft-shell clam</name>
    <dbReference type="NCBI Taxonomy" id="6604"/>
    <lineage>
        <taxon>Eukaryota</taxon>
        <taxon>Metazoa</taxon>
        <taxon>Spiralia</taxon>
        <taxon>Lophotrochozoa</taxon>
        <taxon>Mollusca</taxon>
        <taxon>Bivalvia</taxon>
        <taxon>Autobranchia</taxon>
        <taxon>Heteroconchia</taxon>
        <taxon>Euheterodonta</taxon>
        <taxon>Imparidentia</taxon>
        <taxon>Neoheterodontei</taxon>
        <taxon>Myida</taxon>
        <taxon>Myoidea</taxon>
        <taxon>Myidae</taxon>
        <taxon>Mya</taxon>
    </lineage>
</organism>
<dbReference type="InterPro" id="IPR043129">
    <property type="entry name" value="ATPase_NBD"/>
</dbReference>
<reference evidence="3" key="1">
    <citation type="submission" date="2022-11" db="EMBL/GenBank/DDBJ databases">
        <title>Centuries of genome instability and evolution in soft-shell clam transmissible cancer (bioRxiv).</title>
        <authorList>
            <person name="Hart S.F.M."/>
            <person name="Yonemitsu M.A."/>
            <person name="Giersch R.M."/>
            <person name="Beal B.F."/>
            <person name="Arriagada G."/>
            <person name="Davis B.W."/>
            <person name="Ostrander E.A."/>
            <person name="Goff S.P."/>
            <person name="Metzger M.J."/>
        </authorList>
    </citation>
    <scope>NUCLEOTIDE SEQUENCE</scope>
    <source>
        <strain evidence="3">MELC-2E11</strain>
        <tissue evidence="3">Siphon/mantle</tissue>
    </source>
</reference>
<keyword evidence="4" id="KW-1185">Reference proteome</keyword>
<name>A0ABY7DCF8_MYAAR</name>
<feature type="non-terminal residue" evidence="3">
    <location>
        <position position="402"/>
    </location>
</feature>
<evidence type="ECO:0000256" key="1">
    <source>
        <dbReference type="SAM" id="MobiDB-lite"/>
    </source>
</evidence>
<sequence>MEFIRFHIMLFVLSNPILCAKSPYKIERDMLIEDENSRHLSAKTVFALAIKYHAGIEEKKLTVALEPEAASLFCRHLPIERSGNETSLGKMKAGQRYLVLDAGGGTIDITVHEVMQSMDVKELFKASGGAWGGTKVDEDFKGFINDIAGFDAIADLKQKHLDDFIDLFRRFENKKRSISPDKDSKTVIPLPLSLCSLIEKRQGRALCDLITDTVYASSIGNLEIPLSGSGKDRWVTVRFIFGGTEIDVEATEDSTGKVQHLKIDFLFLADVSLDTKAHQAESDLEKGHKGTSGNPGLRGPPGPYGHPGWPGPPGLFGFPGEIGEKGFPGYDGIPGIIGDVGWAGIQGIAGVPGDVRFYGEAGLMDEPGFQGPEGEMGLKGPNGERGKQGDIGPWGPVESPAP</sequence>
<dbReference type="PANTHER" id="PTHR14187">
    <property type="entry name" value="ALPHA KINASE/ELONGATION FACTOR 2 KINASE"/>
    <property type="match status" value="1"/>
</dbReference>
<feature type="region of interest" description="Disordered" evidence="1">
    <location>
        <begin position="279"/>
        <end position="313"/>
    </location>
</feature>
<feature type="chain" id="PRO_5045740377" evidence="2">
    <location>
        <begin position="20"/>
        <end position="402"/>
    </location>
</feature>
<dbReference type="SUPFAM" id="SSF53067">
    <property type="entry name" value="Actin-like ATPase domain"/>
    <property type="match status" value="1"/>
</dbReference>
<evidence type="ECO:0000313" key="4">
    <source>
        <dbReference type="Proteomes" id="UP001164746"/>
    </source>
</evidence>
<accession>A0ABY7DCF8</accession>
<feature type="region of interest" description="Disordered" evidence="1">
    <location>
        <begin position="367"/>
        <end position="402"/>
    </location>
</feature>
<gene>
    <name evidence="3" type="ORF">MAR_006866</name>
</gene>
<dbReference type="Proteomes" id="UP001164746">
    <property type="component" value="Chromosome 1"/>
</dbReference>
<dbReference type="InterPro" id="IPR008160">
    <property type="entry name" value="Collagen"/>
</dbReference>
<dbReference type="PANTHER" id="PTHR14187:SF46">
    <property type="entry name" value="HEAT SHOCK 70 KDA PROTEIN 12A"/>
    <property type="match status" value="1"/>
</dbReference>
<feature type="signal peptide" evidence="2">
    <location>
        <begin position="1"/>
        <end position="19"/>
    </location>
</feature>
<evidence type="ECO:0000256" key="2">
    <source>
        <dbReference type="SAM" id="SignalP"/>
    </source>
</evidence>
<dbReference type="Pfam" id="PF01391">
    <property type="entry name" value="Collagen"/>
    <property type="match status" value="1"/>
</dbReference>
<protein>
    <submittedName>
        <fullName evidence="3">HS12B-like protein</fullName>
    </submittedName>
</protein>
<feature type="compositionally biased region" description="Pro residues" evidence="1">
    <location>
        <begin position="298"/>
        <end position="313"/>
    </location>
</feature>
<evidence type="ECO:0000313" key="3">
    <source>
        <dbReference type="EMBL" id="WAQ94395.1"/>
    </source>
</evidence>
<proteinExistence type="predicted"/>